<organism evidence="1 2">
    <name type="scientific">Natronomicrosphaera hydrolytica</name>
    <dbReference type="NCBI Taxonomy" id="3242702"/>
    <lineage>
        <taxon>Bacteria</taxon>
        <taxon>Pseudomonadati</taxon>
        <taxon>Planctomycetota</taxon>
        <taxon>Phycisphaerae</taxon>
        <taxon>Phycisphaerales</taxon>
        <taxon>Phycisphaeraceae</taxon>
        <taxon>Natronomicrosphaera</taxon>
    </lineage>
</organism>
<dbReference type="Proteomes" id="UP001575105">
    <property type="component" value="Unassembled WGS sequence"/>
</dbReference>
<sequence>MDEEGLAYRIDPEHGQAALLDPRLPRTDGQTRLITSVHFGLVMLVPVQPDNFLGEAYALTAAQPAALPPSTITTTQLPQPDAAARASIVPGMTNLDLLSRLGRPYEADSRFWYYGGPERRDDKPAYDFKVGFDGARNVSWIGPLRDRSMDR</sequence>
<proteinExistence type="predicted"/>
<dbReference type="EMBL" id="JBGUBD010000020">
    <property type="protein sequence ID" value="MFA9480367.1"/>
    <property type="molecule type" value="Genomic_DNA"/>
</dbReference>
<comment type="caution">
    <text evidence="1">The sequence shown here is derived from an EMBL/GenBank/DDBJ whole genome shotgun (WGS) entry which is preliminary data.</text>
</comment>
<reference evidence="1 2" key="1">
    <citation type="submission" date="2024-08" db="EMBL/GenBank/DDBJ databases">
        <title>Whole-genome sequencing of halo(alkali)philic microorganisms from hypersaline lakes.</title>
        <authorList>
            <person name="Sorokin D.Y."/>
            <person name="Merkel A.Y."/>
            <person name="Messina E."/>
            <person name="Yakimov M."/>
        </authorList>
    </citation>
    <scope>NUCLEOTIDE SEQUENCE [LARGE SCALE GENOMIC DNA]</scope>
    <source>
        <strain evidence="1 2">AB-hyl4</strain>
    </source>
</reference>
<evidence type="ECO:0000313" key="2">
    <source>
        <dbReference type="Proteomes" id="UP001575105"/>
    </source>
</evidence>
<name>A0ABV4UAL9_9BACT</name>
<gene>
    <name evidence="1" type="ORF">ACERK3_19015</name>
</gene>
<protein>
    <submittedName>
        <fullName evidence="1">Uncharacterized protein</fullName>
    </submittedName>
</protein>
<keyword evidence="2" id="KW-1185">Reference proteome</keyword>
<accession>A0ABV4UAL9</accession>
<evidence type="ECO:0000313" key="1">
    <source>
        <dbReference type="EMBL" id="MFA9480367.1"/>
    </source>
</evidence>
<dbReference type="RefSeq" id="WP_425347288.1">
    <property type="nucleotide sequence ID" value="NZ_JBGUBD010000020.1"/>
</dbReference>